<keyword evidence="8" id="KW-1185">Reference proteome</keyword>
<comment type="subcellular location">
    <subcellularLocation>
        <location evidence="1">Membrane</location>
        <topology evidence="1">Single-pass membrane protein</topology>
    </subcellularLocation>
</comment>
<evidence type="ECO:0000256" key="4">
    <source>
        <dbReference type="ARBA" id="ARBA00022989"/>
    </source>
</evidence>
<evidence type="ECO:0000313" key="7">
    <source>
        <dbReference type="EMBL" id="KAF5194711.1"/>
    </source>
</evidence>
<evidence type="ECO:0000256" key="5">
    <source>
        <dbReference type="ARBA" id="ARBA00023136"/>
    </source>
</evidence>
<dbReference type="InterPro" id="IPR036396">
    <property type="entry name" value="Cyt_P450_sf"/>
</dbReference>
<evidence type="ECO:0000256" key="2">
    <source>
        <dbReference type="ARBA" id="ARBA00022692"/>
    </source>
</evidence>
<feature type="region of interest" description="Disordered" evidence="6">
    <location>
        <begin position="108"/>
        <end position="130"/>
    </location>
</feature>
<dbReference type="GO" id="GO:0016020">
    <property type="term" value="C:membrane"/>
    <property type="evidence" value="ECO:0007669"/>
    <property type="project" value="UniProtKB-SubCell"/>
</dbReference>
<sequence>MERIGTFLLELLWKNTRLPIRKVVVLNNTSVDALLTLQDKYDLSDDTIINWPPLGMDTSTISVEWAMAELIKNPRVQQKAQEEMDRVIAETEFSNFKSPIPTMHSQGGITIASSNPTYASPQGQRKCQRV</sequence>
<dbReference type="Proteomes" id="UP000554482">
    <property type="component" value="Unassembled WGS sequence"/>
</dbReference>
<gene>
    <name evidence="7" type="ORF">FRX31_015702</name>
</gene>
<organism evidence="7 8">
    <name type="scientific">Thalictrum thalictroides</name>
    <name type="common">Rue-anemone</name>
    <name type="synonym">Anemone thalictroides</name>
    <dbReference type="NCBI Taxonomy" id="46969"/>
    <lineage>
        <taxon>Eukaryota</taxon>
        <taxon>Viridiplantae</taxon>
        <taxon>Streptophyta</taxon>
        <taxon>Embryophyta</taxon>
        <taxon>Tracheophyta</taxon>
        <taxon>Spermatophyta</taxon>
        <taxon>Magnoliopsida</taxon>
        <taxon>Ranunculales</taxon>
        <taxon>Ranunculaceae</taxon>
        <taxon>Thalictroideae</taxon>
        <taxon>Thalictrum</taxon>
    </lineage>
</organism>
<name>A0A7J6WBK6_THATH</name>
<protein>
    <submittedName>
        <fullName evidence="7">Cytochrome p450</fullName>
    </submittedName>
</protein>
<dbReference type="AlphaFoldDB" id="A0A7J6WBK6"/>
<reference evidence="7 8" key="1">
    <citation type="submission" date="2020-06" db="EMBL/GenBank/DDBJ databases">
        <title>Transcriptomic and genomic resources for Thalictrum thalictroides and T. hernandezii: Facilitating candidate gene discovery in an emerging model plant lineage.</title>
        <authorList>
            <person name="Arias T."/>
            <person name="Riano-Pachon D.M."/>
            <person name="Di Stilio V.S."/>
        </authorList>
    </citation>
    <scope>NUCLEOTIDE SEQUENCE [LARGE SCALE GENOMIC DNA]</scope>
    <source>
        <strain evidence="8">cv. WT478/WT964</strain>
        <tissue evidence="7">Leaves</tissue>
    </source>
</reference>
<dbReference type="Pfam" id="PF00067">
    <property type="entry name" value="p450"/>
    <property type="match status" value="1"/>
</dbReference>
<evidence type="ECO:0000256" key="3">
    <source>
        <dbReference type="ARBA" id="ARBA00022723"/>
    </source>
</evidence>
<dbReference type="SUPFAM" id="SSF48264">
    <property type="entry name" value="Cytochrome P450"/>
    <property type="match status" value="1"/>
</dbReference>
<dbReference type="Gene3D" id="1.10.630.10">
    <property type="entry name" value="Cytochrome P450"/>
    <property type="match status" value="1"/>
</dbReference>
<evidence type="ECO:0000313" key="8">
    <source>
        <dbReference type="Proteomes" id="UP000554482"/>
    </source>
</evidence>
<dbReference type="PANTHER" id="PTHR24298">
    <property type="entry name" value="FLAVONOID 3'-MONOOXYGENASE-RELATED"/>
    <property type="match status" value="1"/>
</dbReference>
<dbReference type="InterPro" id="IPR051103">
    <property type="entry name" value="Plant_metabolite_P450s"/>
</dbReference>
<dbReference type="OrthoDB" id="1993987at2759"/>
<evidence type="ECO:0000256" key="6">
    <source>
        <dbReference type="SAM" id="MobiDB-lite"/>
    </source>
</evidence>
<accession>A0A7J6WBK6</accession>
<keyword evidence="4" id="KW-1133">Transmembrane helix</keyword>
<keyword evidence="2" id="KW-0812">Transmembrane</keyword>
<dbReference type="EMBL" id="JABWDY010018353">
    <property type="protein sequence ID" value="KAF5194711.1"/>
    <property type="molecule type" value="Genomic_DNA"/>
</dbReference>
<evidence type="ECO:0000256" key="1">
    <source>
        <dbReference type="ARBA" id="ARBA00004167"/>
    </source>
</evidence>
<dbReference type="GO" id="GO:0005506">
    <property type="term" value="F:iron ion binding"/>
    <property type="evidence" value="ECO:0007669"/>
    <property type="project" value="InterPro"/>
</dbReference>
<keyword evidence="5" id="KW-0472">Membrane</keyword>
<keyword evidence="3" id="KW-0479">Metal-binding</keyword>
<dbReference type="PANTHER" id="PTHR24298:SF1">
    <property type="entry name" value="CYTOCHROME P450 98A3"/>
    <property type="match status" value="1"/>
</dbReference>
<dbReference type="GO" id="GO:0020037">
    <property type="term" value="F:heme binding"/>
    <property type="evidence" value="ECO:0007669"/>
    <property type="project" value="InterPro"/>
</dbReference>
<dbReference type="GO" id="GO:0016709">
    <property type="term" value="F:oxidoreductase activity, acting on paired donors, with incorporation or reduction of molecular oxygen, NAD(P)H as one donor, and incorporation of one atom of oxygen"/>
    <property type="evidence" value="ECO:0007669"/>
    <property type="project" value="TreeGrafter"/>
</dbReference>
<dbReference type="InterPro" id="IPR001128">
    <property type="entry name" value="Cyt_P450"/>
</dbReference>
<dbReference type="GO" id="GO:0044550">
    <property type="term" value="P:secondary metabolite biosynthetic process"/>
    <property type="evidence" value="ECO:0007669"/>
    <property type="project" value="UniProtKB-ARBA"/>
</dbReference>
<proteinExistence type="predicted"/>
<comment type="caution">
    <text evidence="7">The sequence shown here is derived from an EMBL/GenBank/DDBJ whole genome shotgun (WGS) entry which is preliminary data.</text>
</comment>